<feature type="transmembrane region" description="Helical" evidence="1">
    <location>
        <begin position="127"/>
        <end position="148"/>
    </location>
</feature>
<keyword evidence="1" id="KW-0812">Transmembrane</keyword>
<evidence type="ECO:0000313" key="3">
    <source>
        <dbReference type="Proteomes" id="UP000537718"/>
    </source>
</evidence>
<feature type="transmembrane region" description="Helical" evidence="1">
    <location>
        <begin position="289"/>
        <end position="309"/>
    </location>
</feature>
<dbReference type="AlphaFoldDB" id="A0A7W8YWF5"/>
<keyword evidence="1" id="KW-0472">Membrane</keyword>
<feature type="transmembrane region" description="Helical" evidence="1">
    <location>
        <begin position="101"/>
        <end position="121"/>
    </location>
</feature>
<feature type="transmembrane region" description="Helical" evidence="1">
    <location>
        <begin position="189"/>
        <end position="210"/>
    </location>
</feature>
<organism evidence="2 3">
    <name type="scientific">Pedobacter cryoconitis</name>
    <dbReference type="NCBI Taxonomy" id="188932"/>
    <lineage>
        <taxon>Bacteria</taxon>
        <taxon>Pseudomonadati</taxon>
        <taxon>Bacteroidota</taxon>
        <taxon>Sphingobacteriia</taxon>
        <taxon>Sphingobacteriales</taxon>
        <taxon>Sphingobacteriaceae</taxon>
        <taxon>Pedobacter</taxon>
    </lineage>
</organism>
<feature type="transmembrane region" description="Helical" evidence="1">
    <location>
        <begin position="12"/>
        <end position="32"/>
    </location>
</feature>
<keyword evidence="1" id="KW-1133">Transmembrane helix</keyword>
<dbReference type="EMBL" id="JACHCF010000009">
    <property type="protein sequence ID" value="MBB5622800.1"/>
    <property type="molecule type" value="Genomic_DNA"/>
</dbReference>
<feature type="transmembrane region" description="Helical" evidence="1">
    <location>
        <begin position="321"/>
        <end position="350"/>
    </location>
</feature>
<feature type="transmembrane region" description="Helical" evidence="1">
    <location>
        <begin position="216"/>
        <end position="238"/>
    </location>
</feature>
<evidence type="ECO:0000256" key="1">
    <source>
        <dbReference type="SAM" id="Phobius"/>
    </source>
</evidence>
<gene>
    <name evidence="2" type="ORF">HDE69_003878</name>
</gene>
<feature type="transmembrane region" description="Helical" evidence="1">
    <location>
        <begin position="259"/>
        <end position="277"/>
    </location>
</feature>
<proteinExistence type="predicted"/>
<protein>
    <submittedName>
        <fullName evidence="2">Uncharacterized protein</fullName>
    </submittedName>
</protein>
<comment type="caution">
    <text evidence="2">The sequence shown here is derived from an EMBL/GenBank/DDBJ whole genome shotgun (WGS) entry which is preliminary data.</text>
</comment>
<reference evidence="2 3" key="1">
    <citation type="submission" date="2020-08" db="EMBL/GenBank/DDBJ databases">
        <title>Genomic Encyclopedia of Type Strains, Phase IV (KMG-V): Genome sequencing to study the core and pangenomes of soil and plant-associated prokaryotes.</title>
        <authorList>
            <person name="Whitman W."/>
        </authorList>
    </citation>
    <scope>NUCLEOTIDE SEQUENCE [LARGE SCALE GENOMIC DNA]</scope>
    <source>
        <strain evidence="2 3">MP7CTX6</strain>
    </source>
</reference>
<accession>A0A7W8YWF5</accession>
<sequence>MLKLWLKTFGREFFAQHAGLFLFVFYIIFGAVPPDHLKNYLIALCMTINSSPISMGILILINLVFSIKCLFFVQKQLNDPTYHFVKISSAAIKSKQLQNWLLLYLFIHSPLIVINLMLMVSGLYGHFYVSAAILAGYMIIISGSLAYFTFRSVNYAFKPAIKLLNFPKISLKKPYWTWPLYAILKEQTLSLIVCKILSFILFKAIIWMFTTNGNDVRIYLLGLMAAAISHCILISTALKFEKSYMNFVNSLPVNNWHKLFFTWVTILILMAPELFFYSSLNGFSILNTLKGIVLCSGILLYLRMSLYFVKEDMEKYLRHIFILLILSIMAIIANLYLPFSLLLIASGVIYHHYLYQKNNFNTDQ</sequence>
<feature type="transmembrane region" description="Helical" evidence="1">
    <location>
        <begin position="52"/>
        <end position="73"/>
    </location>
</feature>
<dbReference type="Proteomes" id="UP000537718">
    <property type="component" value="Unassembled WGS sequence"/>
</dbReference>
<dbReference type="RefSeq" id="WP_183868822.1">
    <property type="nucleotide sequence ID" value="NZ_JACHCF010000009.1"/>
</dbReference>
<evidence type="ECO:0000313" key="2">
    <source>
        <dbReference type="EMBL" id="MBB5622800.1"/>
    </source>
</evidence>
<name>A0A7W8YWF5_9SPHI</name>